<keyword evidence="5 6" id="KW-0472">Membrane</keyword>
<name>A0ABW6VBZ6_MICFU</name>
<dbReference type="InterPro" id="IPR050189">
    <property type="entry name" value="MFS_Efflux_Transporters"/>
</dbReference>
<feature type="transmembrane region" description="Helical" evidence="6">
    <location>
        <begin position="295"/>
        <end position="311"/>
    </location>
</feature>
<evidence type="ECO:0000259" key="7">
    <source>
        <dbReference type="PROSITE" id="PS50850"/>
    </source>
</evidence>
<feature type="transmembrane region" description="Helical" evidence="6">
    <location>
        <begin position="317"/>
        <end position="338"/>
    </location>
</feature>
<protein>
    <submittedName>
        <fullName evidence="8">MFS transporter</fullName>
    </submittedName>
</protein>
<reference evidence="8 9" key="1">
    <citation type="submission" date="2024-10" db="EMBL/GenBank/DDBJ databases">
        <title>The Natural Products Discovery Center: Release of the First 8490 Sequenced Strains for Exploring Actinobacteria Biosynthetic Diversity.</title>
        <authorList>
            <person name="Kalkreuter E."/>
            <person name="Kautsar S.A."/>
            <person name="Yang D."/>
            <person name="Bader C.D."/>
            <person name="Teijaro C.N."/>
            <person name="Fluegel L."/>
            <person name="Davis C.M."/>
            <person name="Simpson J.R."/>
            <person name="Lauterbach L."/>
            <person name="Steele A.D."/>
            <person name="Gui C."/>
            <person name="Meng S."/>
            <person name="Li G."/>
            <person name="Viehrig K."/>
            <person name="Ye F."/>
            <person name="Su P."/>
            <person name="Kiefer A.F."/>
            <person name="Nichols A."/>
            <person name="Cepeda A.J."/>
            <person name="Yan W."/>
            <person name="Fan B."/>
            <person name="Jiang Y."/>
            <person name="Adhikari A."/>
            <person name="Zheng C.-J."/>
            <person name="Schuster L."/>
            <person name="Cowan T.M."/>
            <person name="Smanski M.J."/>
            <person name="Chevrette M.G."/>
            <person name="De Carvalho L.P.S."/>
            <person name="Shen B."/>
        </authorList>
    </citation>
    <scope>NUCLEOTIDE SEQUENCE [LARGE SCALE GENOMIC DNA]</scope>
    <source>
        <strain evidence="8 9">NPDC001281</strain>
    </source>
</reference>
<feature type="transmembrane region" description="Helical" evidence="6">
    <location>
        <begin position="31"/>
        <end position="53"/>
    </location>
</feature>
<keyword evidence="9" id="KW-1185">Reference proteome</keyword>
<dbReference type="PANTHER" id="PTHR43124:SF3">
    <property type="entry name" value="CHLORAMPHENICOL EFFLUX PUMP RV0191"/>
    <property type="match status" value="1"/>
</dbReference>
<feature type="domain" description="Major facilitator superfamily (MFS) profile" evidence="7">
    <location>
        <begin position="30"/>
        <end position="404"/>
    </location>
</feature>
<feature type="transmembrane region" description="Helical" evidence="6">
    <location>
        <begin position="379"/>
        <end position="403"/>
    </location>
</feature>
<evidence type="ECO:0000256" key="1">
    <source>
        <dbReference type="ARBA" id="ARBA00004651"/>
    </source>
</evidence>
<evidence type="ECO:0000256" key="4">
    <source>
        <dbReference type="ARBA" id="ARBA00022989"/>
    </source>
</evidence>
<sequence>MTTTVNPPSSSPARRLPAAPAPAWAPFARTLLAFVLTGLLATGHLYAVIPLIGAMSSDWGASPATLTWLVSAFGFGYAGGFLVFGPLSDRYGRRRVITYGMAATAIATAAVALSSGVGAAVALRFAEGVATAAFAPVALAYVAERVEPRRRGITMTSVTSAFLASAVVGQLAAKALADLAGWRAVFLAGGAAFAVMALVLARVMLPDAPGGAVANPYAAVLALLRDPRLVLVYTATLVILGAFVAVYTALQLEGPAEIAGNPAALLALRSTALPAFAVIPFVTPRLAAIAPARRAGLAMVLAAASAAAVAVTDPGLVWLAVLLAVFAFAVGVAAPSVIETVGGLAGRARGTAVSLFTFVLFVGASLGPQAASALAAHGFTVLVGAVAAALVAGAALILLAAAVRSR</sequence>
<comment type="caution">
    <text evidence="8">The sequence shown here is derived from an EMBL/GenBank/DDBJ whole genome shotgun (WGS) entry which is preliminary data.</text>
</comment>
<comment type="subcellular location">
    <subcellularLocation>
        <location evidence="1">Cell membrane</location>
        <topology evidence="1">Multi-pass membrane protein</topology>
    </subcellularLocation>
</comment>
<evidence type="ECO:0000256" key="5">
    <source>
        <dbReference type="ARBA" id="ARBA00023136"/>
    </source>
</evidence>
<dbReference type="Proteomes" id="UP001602119">
    <property type="component" value="Unassembled WGS sequence"/>
</dbReference>
<dbReference type="InterPro" id="IPR020846">
    <property type="entry name" value="MFS_dom"/>
</dbReference>
<dbReference type="Gene3D" id="1.20.1250.20">
    <property type="entry name" value="MFS general substrate transporter like domains"/>
    <property type="match status" value="1"/>
</dbReference>
<gene>
    <name evidence="8" type="ORF">ACFY05_26675</name>
</gene>
<dbReference type="PROSITE" id="PS50850">
    <property type="entry name" value="MFS"/>
    <property type="match status" value="1"/>
</dbReference>
<feature type="transmembrane region" description="Helical" evidence="6">
    <location>
        <begin position="65"/>
        <end position="84"/>
    </location>
</feature>
<feature type="transmembrane region" description="Helical" evidence="6">
    <location>
        <begin position="262"/>
        <end position="283"/>
    </location>
</feature>
<evidence type="ECO:0000313" key="9">
    <source>
        <dbReference type="Proteomes" id="UP001602119"/>
    </source>
</evidence>
<evidence type="ECO:0000256" key="3">
    <source>
        <dbReference type="ARBA" id="ARBA00022692"/>
    </source>
</evidence>
<dbReference type="InterPro" id="IPR036259">
    <property type="entry name" value="MFS_trans_sf"/>
</dbReference>
<feature type="transmembrane region" description="Helical" evidence="6">
    <location>
        <begin position="96"/>
        <end position="115"/>
    </location>
</feature>
<dbReference type="EMBL" id="JBIAXI010000017">
    <property type="protein sequence ID" value="MFF4776451.1"/>
    <property type="molecule type" value="Genomic_DNA"/>
</dbReference>
<dbReference type="InterPro" id="IPR011701">
    <property type="entry name" value="MFS"/>
</dbReference>
<evidence type="ECO:0000256" key="2">
    <source>
        <dbReference type="ARBA" id="ARBA00022475"/>
    </source>
</evidence>
<dbReference type="SUPFAM" id="SSF103473">
    <property type="entry name" value="MFS general substrate transporter"/>
    <property type="match status" value="1"/>
</dbReference>
<keyword evidence="4 6" id="KW-1133">Transmembrane helix</keyword>
<dbReference type="PANTHER" id="PTHR43124">
    <property type="entry name" value="PURINE EFFLUX PUMP PBUE"/>
    <property type="match status" value="1"/>
</dbReference>
<feature type="transmembrane region" description="Helical" evidence="6">
    <location>
        <begin position="121"/>
        <end position="141"/>
    </location>
</feature>
<dbReference type="Pfam" id="PF07690">
    <property type="entry name" value="MFS_1"/>
    <property type="match status" value="1"/>
</dbReference>
<feature type="transmembrane region" description="Helical" evidence="6">
    <location>
        <begin position="230"/>
        <end position="250"/>
    </location>
</feature>
<proteinExistence type="predicted"/>
<feature type="transmembrane region" description="Helical" evidence="6">
    <location>
        <begin position="153"/>
        <end position="173"/>
    </location>
</feature>
<evidence type="ECO:0000313" key="8">
    <source>
        <dbReference type="EMBL" id="MFF4776451.1"/>
    </source>
</evidence>
<keyword evidence="2" id="KW-1003">Cell membrane</keyword>
<keyword evidence="3 6" id="KW-0812">Transmembrane</keyword>
<accession>A0ABW6VBZ6</accession>
<feature type="transmembrane region" description="Helical" evidence="6">
    <location>
        <begin position="350"/>
        <end position="367"/>
    </location>
</feature>
<feature type="transmembrane region" description="Helical" evidence="6">
    <location>
        <begin position="179"/>
        <end position="201"/>
    </location>
</feature>
<organism evidence="8 9">
    <name type="scientific">Microtetraspora fusca</name>
    <dbReference type="NCBI Taxonomy" id="1997"/>
    <lineage>
        <taxon>Bacteria</taxon>
        <taxon>Bacillati</taxon>
        <taxon>Actinomycetota</taxon>
        <taxon>Actinomycetes</taxon>
        <taxon>Streptosporangiales</taxon>
        <taxon>Streptosporangiaceae</taxon>
        <taxon>Microtetraspora</taxon>
    </lineage>
</organism>
<dbReference type="RefSeq" id="WP_387344826.1">
    <property type="nucleotide sequence ID" value="NZ_JBIAXI010000017.1"/>
</dbReference>
<evidence type="ECO:0000256" key="6">
    <source>
        <dbReference type="SAM" id="Phobius"/>
    </source>
</evidence>